<dbReference type="InterPro" id="IPR013825">
    <property type="entry name" value="Topo_IA_cen_sub2"/>
</dbReference>
<dbReference type="CDD" id="cd00186">
    <property type="entry name" value="TOP1Ac"/>
    <property type="match status" value="1"/>
</dbReference>
<reference evidence="13" key="1">
    <citation type="submission" date="2016-08" db="EMBL/GenBank/DDBJ databases">
        <authorList>
            <person name="Seilhamer J.J."/>
        </authorList>
    </citation>
    <scope>NUCLEOTIDE SEQUENCE</scope>
    <source>
        <strain evidence="13">86-1</strain>
    </source>
</reference>
<evidence type="ECO:0000256" key="5">
    <source>
        <dbReference type="ARBA" id="ARBA00022833"/>
    </source>
</evidence>
<dbReference type="InterPro" id="IPR023405">
    <property type="entry name" value="Topo_IA_core_domain"/>
</dbReference>
<dbReference type="InterPro" id="IPR013826">
    <property type="entry name" value="Topo_IA_cen_sub3"/>
</dbReference>
<dbReference type="PANTHER" id="PTHR42785:SF1">
    <property type="entry name" value="DNA TOPOISOMERASE"/>
    <property type="match status" value="1"/>
</dbReference>
<evidence type="ECO:0000256" key="3">
    <source>
        <dbReference type="ARBA" id="ARBA00022723"/>
    </source>
</evidence>
<evidence type="ECO:0000256" key="8">
    <source>
        <dbReference type="ARBA" id="ARBA00023125"/>
    </source>
</evidence>
<dbReference type="SMART" id="SM00493">
    <property type="entry name" value="TOPRIM"/>
    <property type="match status" value="1"/>
</dbReference>
<keyword evidence="4" id="KW-0863">Zinc-finger</keyword>
<dbReference type="Pfam" id="PF01396">
    <property type="entry name" value="Zn_ribbon_Top1"/>
    <property type="match status" value="1"/>
</dbReference>
<feature type="region of interest" description="Interaction with DNA" evidence="10">
    <location>
        <begin position="158"/>
        <end position="163"/>
    </location>
</feature>
<feature type="site" description="Interaction with DNA" evidence="10">
    <location>
        <position position="31"/>
    </location>
</feature>
<sequence>MNLLILESPGKVKKVQSFLGSDWKVVASVGHVRDLPERELGIGLPDFTPEYLPTERGKEVLNRLKGLAASASAVYLATDPDREGEAIAWHIADALRLKTPKRVTCGEITAAAIQAAIKNPRSLDMALVAAQEARRVLDRFCGYLVSGPLSRAANERLSAGRVQSPAVRLVVERERAIRDFVAVTHYGAELVFADGWSATWLTKPWLQAGEEYLLDNALADRAAAVRALTVKECKESESRTAPPAPFTTSSLQQAASNALKLTPKQTMQLAQKLYEGGHITYMRTDSPNLSAEAVTEIRAFCEAQGWSLVDKARTWKSKDGAQEAHEAIRPTHIDVEEAGDPPDEQALYRLIRLRTLASQLADAVYDVRTVRLGADVDGKEAVFEARGRVLREQGWKVLIATDAATQDEEGEADAPDNPVPMLPQGENVTAASGKLLTKKTKPPTRFSEASLVRELENRGIGRPATFAAIVDTIMKREYVRVEKRQLVPTLLGEKVVDLLAGVFTFLDYDFTRMMEDSLDAIAGGKASYREVMNKAHARLVSEVTAFTAKYLGQERNAPKLTNFTCDACGKALVHMQGQRKDGSGTYDFFACSDRACNTSYANVDGKPGDARKHTPPTKFKCKACGKSLVRRESAKGAFFGCSGYPGCKQLYQVADDGKPDFTDKKGISQKGGKK</sequence>
<evidence type="ECO:0000259" key="12">
    <source>
        <dbReference type="PROSITE" id="PS52039"/>
    </source>
</evidence>
<dbReference type="GO" id="GO:0003917">
    <property type="term" value="F:DNA topoisomerase type I (single strand cut, ATP-independent) activity"/>
    <property type="evidence" value="ECO:0007669"/>
    <property type="project" value="UniProtKB-UniRule"/>
</dbReference>
<dbReference type="InterPro" id="IPR013497">
    <property type="entry name" value="Topo_IA_cen"/>
</dbReference>
<dbReference type="NCBIfam" id="TIGR01051">
    <property type="entry name" value="topA_bact"/>
    <property type="match status" value="1"/>
</dbReference>
<dbReference type="Gene3D" id="2.70.20.10">
    <property type="entry name" value="Topoisomerase I, domain 3"/>
    <property type="match status" value="1"/>
</dbReference>
<comment type="catalytic activity">
    <reaction evidence="1 10">
        <text>ATP-independent breakage of single-stranded DNA, followed by passage and rejoining.</text>
        <dbReference type="EC" id="5.6.2.1"/>
    </reaction>
</comment>
<evidence type="ECO:0000259" key="11">
    <source>
        <dbReference type="PROSITE" id="PS50880"/>
    </source>
</evidence>
<dbReference type="InterPro" id="IPR028612">
    <property type="entry name" value="Topoisom_1_IA"/>
</dbReference>
<dbReference type="SMART" id="SM00437">
    <property type="entry name" value="TOP1Ac"/>
    <property type="match status" value="1"/>
</dbReference>
<feature type="site" description="Interaction with DNA" evidence="10">
    <location>
        <position position="138"/>
    </location>
</feature>
<keyword evidence="7 10" id="KW-0799">Topoisomerase</keyword>
<feature type="site" description="Interaction with DNA" evidence="10">
    <location>
        <position position="135"/>
    </location>
</feature>
<dbReference type="InterPro" id="IPR003602">
    <property type="entry name" value="Topo_IA_DNA-bd_dom"/>
</dbReference>
<dbReference type="InterPro" id="IPR005733">
    <property type="entry name" value="TopoI_bac-type"/>
</dbReference>
<keyword evidence="5" id="KW-0862">Zinc</keyword>
<evidence type="ECO:0000256" key="6">
    <source>
        <dbReference type="ARBA" id="ARBA00022842"/>
    </source>
</evidence>
<evidence type="ECO:0000256" key="4">
    <source>
        <dbReference type="ARBA" id="ARBA00022771"/>
    </source>
</evidence>
<feature type="active site" description="O-(5'-phospho-DNA)-tyrosine intermediate" evidence="10">
    <location>
        <position position="281"/>
    </location>
</feature>
<dbReference type="PROSITE" id="PS52039">
    <property type="entry name" value="TOPO_IA_2"/>
    <property type="match status" value="1"/>
</dbReference>
<comment type="function">
    <text evidence="10">Releases the supercoiling and torsional tension of DNA, which is introduced during the DNA replication and transcription, by transiently cleaving and rejoining one strand of the DNA duplex. Introduces a single-strand break via transesterification at a target site in duplex DNA. The scissile phosphodiester is attacked by the catalytic tyrosine of the enzyme, resulting in the formation of a DNA-(5'-phosphotyrosyl)-enzyme intermediate and the expulsion of a 3'-OH DNA strand. The free DNA strand then undergoes passage around the unbroken strand, thus removing DNA supercoils. Finally, in the religation step, the DNA 3'-OH attacks the covalent intermediate to expel the active-site tyrosine and restore the DNA phosphodiester backbone.</text>
</comment>
<dbReference type="InterPro" id="IPR013824">
    <property type="entry name" value="Topo_IA_cen_sub1"/>
</dbReference>
<dbReference type="SUPFAM" id="SSF57783">
    <property type="entry name" value="Zinc beta-ribbon"/>
    <property type="match status" value="1"/>
</dbReference>
<evidence type="ECO:0000256" key="7">
    <source>
        <dbReference type="ARBA" id="ARBA00023029"/>
    </source>
</evidence>
<feature type="site" description="Interaction with DNA" evidence="10">
    <location>
        <position position="134"/>
    </location>
</feature>
<dbReference type="Gene3D" id="1.10.290.10">
    <property type="entry name" value="Topoisomerase I, domain 4"/>
    <property type="match status" value="1"/>
</dbReference>
<dbReference type="Gene3D" id="3.40.50.140">
    <property type="match status" value="1"/>
</dbReference>
<dbReference type="Pfam" id="PF01751">
    <property type="entry name" value="Toprim"/>
    <property type="match status" value="1"/>
</dbReference>
<dbReference type="SUPFAM" id="SSF56712">
    <property type="entry name" value="Prokaryotic type I DNA topoisomerase"/>
    <property type="match status" value="1"/>
</dbReference>
<feature type="domain" description="Toprim" evidence="11">
    <location>
        <begin position="1"/>
        <end position="110"/>
    </location>
</feature>
<comment type="subunit">
    <text evidence="10">Monomer.</text>
</comment>
<proteinExistence type="inferred from homology"/>
<dbReference type="RefSeq" id="WP_179981457.1">
    <property type="nucleotide sequence ID" value="NZ_LT608333.1"/>
</dbReference>
<dbReference type="InterPro" id="IPR023406">
    <property type="entry name" value="Topo_IA_AS"/>
</dbReference>
<protein>
    <recommendedName>
        <fullName evidence="10">DNA topoisomerase 1</fullName>
        <ecNumber evidence="10">5.6.2.1</ecNumber>
    </recommendedName>
    <alternativeName>
        <fullName evidence="10">DNA topoisomerase I</fullName>
    </alternativeName>
</protein>
<dbReference type="SMART" id="SM00436">
    <property type="entry name" value="TOP1Bc"/>
    <property type="match status" value="1"/>
</dbReference>
<keyword evidence="8 10" id="KW-0238">DNA-binding</keyword>
<dbReference type="AlphaFoldDB" id="A0A212KX75"/>
<dbReference type="PROSITE" id="PS00396">
    <property type="entry name" value="TOPO_IA_1"/>
    <property type="match status" value="1"/>
</dbReference>
<feature type="site" description="Interaction with DNA" evidence="10">
    <location>
        <position position="283"/>
    </location>
</feature>
<evidence type="ECO:0000313" key="13">
    <source>
        <dbReference type="EMBL" id="SCM69898.1"/>
    </source>
</evidence>
<evidence type="ECO:0000256" key="2">
    <source>
        <dbReference type="ARBA" id="ARBA00009446"/>
    </source>
</evidence>
<evidence type="ECO:0000256" key="1">
    <source>
        <dbReference type="ARBA" id="ARBA00000213"/>
    </source>
</evidence>
<dbReference type="InterPro" id="IPR003601">
    <property type="entry name" value="Topo_IA_2"/>
</dbReference>
<dbReference type="Gene3D" id="3.30.65.10">
    <property type="entry name" value="Bacterial Topoisomerase I, domain 1"/>
    <property type="match status" value="1"/>
</dbReference>
<dbReference type="GO" id="GO:0008270">
    <property type="term" value="F:zinc ion binding"/>
    <property type="evidence" value="ECO:0007669"/>
    <property type="project" value="UniProtKB-KW"/>
</dbReference>
<evidence type="ECO:0000256" key="9">
    <source>
        <dbReference type="ARBA" id="ARBA00023235"/>
    </source>
</evidence>
<dbReference type="PROSITE" id="PS50880">
    <property type="entry name" value="TOPRIM"/>
    <property type="match status" value="1"/>
</dbReference>
<dbReference type="HAMAP" id="MF_00952">
    <property type="entry name" value="Topoisom_1_prok"/>
    <property type="match status" value="1"/>
</dbReference>
<keyword evidence="6" id="KW-0460">Magnesium</keyword>
<dbReference type="EMBL" id="FMJC01000001">
    <property type="protein sequence ID" value="SCM69898.1"/>
    <property type="molecule type" value="Genomic_DNA"/>
</dbReference>
<gene>
    <name evidence="10" type="primary">topA</name>
    <name evidence="13" type="ORF">KL86DES1_10021</name>
</gene>
<keyword evidence="9 10" id="KW-0413">Isomerase</keyword>
<dbReference type="EC" id="5.6.2.1" evidence="10"/>
<dbReference type="GO" id="GO:0005694">
    <property type="term" value="C:chromosome"/>
    <property type="evidence" value="ECO:0007669"/>
    <property type="project" value="InterPro"/>
</dbReference>
<dbReference type="InterPro" id="IPR013498">
    <property type="entry name" value="Topo_IA_Znf"/>
</dbReference>
<feature type="site" description="Interaction with DNA" evidence="10">
    <location>
        <position position="476"/>
    </location>
</feature>
<dbReference type="PRINTS" id="PR00417">
    <property type="entry name" value="PRTPISMRASEI"/>
</dbReference>
<dbReference type="PANTHER" id="PTHR42785">
    <property type="entry name" value="DNA TOPOISOMERASE, TYPE IA, CORE"/>
    <property type="match status" value="1"/>
</dbReference>
<keyword evidence="3" id="KW-0479">Metal-binding</keyword>
<name>A0A212KX75_9BACT</name>
<accession>A0A212KX75</accession>
<dbReference type="Pfam" id="PF01131">
    <property type="entry name" value="Topoisom_bac"/>
    <property type="match status" value="1"/>
</dbReference>
<dbReference type="GO" id="GO:0006265">
    <property type="term" value="P:DNA topological change"/>
    <property type="evidence" value="ECO:0007669"/>
    <property type="project" value="UniProtKB-UniRule"/>
</dbReference>
<dbReference type="InterPro" id="IPR006171">
    <property type="entry name" value="TOPRIM_dom"/>
</dbReference>
<dbReference type="GO" id="GO:0003677">
    <property type="term" value="F:DNA binding"/>
    <property type="evidence" value="ECO:0007669"/>
    <property type="project" value="UniProtKB-KW"/>
</dbReference>
<comment type="caution">
    <text evidence="10">Lacks conserved residue(s) required for the propagation of feature annotation.</text>
</comment>
<comment type="similarity">
    <text evidence="2 10">Belongs to the type IA topoisomerase family.</text>
</comment>
<dbReference type="Gene3D" id="1.10.460.10">
    <property type="entry name" value="Topoisomerase I, domain 2"/>
    <property type="match status" value="1"/>
</dbReference>
<dbReference type="InterPro" id="IPR000380">
    <property type="entry name" value="Topo_IA"/>
</dbReference>
<organism evidence="13">
    <name type="scientific">uncultured Desulfovibrio sp</name>
    <dbReference type="NCBI Taxonomy" id="167968"/>
    <lineage>
        <taxon>Bacteria</taxon>
        <taxon>Pseudomonadati</taxon>
        <taxon>Thermodesulfobacteriota</taxon>
        <taxon>Desulfovibrionia</taxon>
        <taxon>Desulfovibrionales</taxon>
        <taxon>Desulfovibrionaceae</taxon>
        <taxon>Desulfovibrio</taxon>
        <taxon>environmental samples</taxon>
    </lineage>
</organism>
<feature type="domain" description="Topo IA-type catalytic" evidence="12">
    <location>
        <begin position="124"/>
        <end position="544"/>
    </location>
</feature>
<feature type="site" description="Interaction with DNA" evidence="10">
    <location>
        <position position="143"/>
    </location>
</feature>
<evidence type="ECO:0000256" key="10">
    <source>
        <dbReference type="HAMAP-Rule" id="MF_00952"/>
    </source>
</evidence>